<evidence type="ECO:0000256" key="1">
    <source>
        <dbReference type="SAM" id="MobiDB-lite"/>
    </source>
</evidence>
<proteinExistence type="predicted"/>
<dbReference type="EMBL" id="KN827807">
    <property type="protein sequence ID" value="KIK75862.1"/>
    <property type="molecule type" value="Genomic_DNA"/>
</dbReference>
<feature type="region of interest" description="Disordered" evidence="1">
    <location>
        <begin position="1"/>
        <end position="39"/>
    </location>
</feature>
<gene>
    <name evidence="2" type="ORF">PAXRUDRAFT_171460</name>
</gene>
<reference evidence="3" key="2">
    <citation type="submission" date="2015-01" db="EMBL/GenBank/DDBJ databases">
        <title>Evolutionary Origins and Diversification of the Mycorrhizal Mutualists.</title>
        <authorList>
            <consortium name="DOE Joint Genome Institute"/>
            <consortium name="Mycorrhizal Genomics Consortium"/>
            <person name="Kohler A."/>
            <person name="Kuo A."/>
            <person name="Nagy L.G."/>
            <person name="Floudas D."/>
            <person name="Copeland A."/>
            <person name="Barry K.W."/>
            <person name="Cichocki N."/>
            <person name="Veneault-Fourrey C."/>
            <person name="LaButti K."/>
            <person name="Lindquist E.A."/>
            <person name="Lipzen A."/>
            <person name="Lundell T."/>
            <person name="Morin E."/>
            <person name="Murat C."/>
            <person name="Riley R."/>
            <person name="Ohm R."/>
            <person name="Sun H."/>
            <person name="Tunlid A."/>
            <person name="Henrissat B."/>
            <person name="Grigoriev I.V."/>
            <person name="Hibbett D.S."/>
            <person name="Martin F."/>
        </authorList>
    </citation>
    <scope>NUCLEOTIDE SEQUENCE [LARGE SCALE GENOMIC DNA]</scope>
    <source>
        <strain evidence="3">Ve08.2h10</strain>
    </source>
</reference>
<feature type="compositionally biased region" description="Low complexity" evidence="1">
    <location>
        <begin position="1"/>
        <end position="30"/>
    </location>
</feature>
<reference evidence="2 3" key="1">
    <citation type="submission" date="2014-04" db="EMBL/GenBank/DDBJ databases">
        <authorList>
            <consortium name="DOE Joint Genome Institute"/>
            <person name="Kuo A."/>
            <person name="Kohler A."/>
            <person name="Jargeat P."/>
            <person name="Nagy L.G."/>
            <person name="Floudas D."/>
            <person name="Copeland A."/>
            <person name="Barry K.W."/>
            <person name="Cichocki N."/>
            <person name="Veneault-Fourrey C."/>
            <person name="LaButti K."/>
            <person name="Lindquist E.A."/>
            <person name="Lipzen A."/>
            <person name="Lundell T."/>
            <person name="Morin E."/>
            <person name="Murat C."/>
            <person name="Sun H."/>
            <person name="Tunlid A."/>
            <person name="Henrissat B."/>
            <person name="Grigoriev I.V."/>
            <person name="Hibbett D.S."/>
            <person name="Martin F."/>
            <person name="Nordberg H.P."/>
            <person name="Cantor M.N."/>
            <person name="Hua S.X."/>
        </authorList>
    </citation>
    <scope>NUCLEOTIDE SEQUENCE [LARGE SCALE GENOMIC DNA]</scope>
    <source>
        <strain evidence="2 3">Ve08.2h10</strain>
    </source>
</reference>
<dbReference type="HOGENOM" id="CLU_1669959_0_0_1"/>
<dbReference type="Proteomes" id="UP000054538">
    <property type="component" value="Unassembled WGS sequence"/>
</dbReference>
<feature type="non-terminal residue" evidence="2">
    <location>
        <position position="1"/>
    </location>
</feature>
<dbReference type="InParanoid" id="A0A0D0BX96"/>
<dbReference type="AlphaFoldDB" id="A0A0D0BX96"/>
<keyword evidence="3" id="KW-1185">Reference proteome</keyword>
<sequence>NDDSSVASPSLLPSSSHPPVSTVLTTSHQTSSKHSKVSAASSVRETKMLSAVTLVGIQGSIIHLAEMVKTSFLDPNLVVWEATAMLYADKEVSPEHQQFLLGLFTKNTLIAVIYMSIPDTASCHSYIRDLYDGTAPPAELVAGPSSMNI</sequence>
<accession>A0A0D0BX96</accession>
<evidence type="ECO:0000313" key="2">
    <source>
        <dbReference type="EMBL" id="KIK75862.1"/>
    </source>
</evidence>
<evidence type="ECO:0000313" key="3">
    <source>
        <dbReference type="Proteomes" id="UP000054538"/>
    </source>
</evidence>
<name>A0A0D0BX96_9AGAM</name>
<protein>
    <submittedName>
        <fullName evidence="2">Uncharacterized protein</fullName>
    </submittedName>
</protein>
<organism evidence="2 3">
    <name type="scientific">Paxillus rubicundulus Ve08.2h10</name>
    <dbReference type="NCBI Taxonomy" id="930991"/>
    <lineage>
        <taxon>Eukaryota</taxon>
        <taxon>Fungi</taxon>
        <taxon>Dikarya</taxon>
        <taxon>Basidiomycota</taxon>
        <taxon>Agaricomycotina</taxon>
        <taxon>Agaricomycetes</taxon>
        <taxon>Agaricomycetidae</taxon>
        <taxon>Boletales</taxon>
        <taxon>Paxilineae</taxon>
        <taxon>Paxillaceae</taxon>
        <taxon>Paxillus</taxon>
    </lineage>
</organism>